<evidence type="ECO:0000256" key="7">
    <source>
        <dbReference type="ARBA" id="ARBA00022723"/>
    </source>
</evidence>
<dbReference type="InterPro" id="IPR007081">
    <property type="entry name" value="RNA_pol_Rpb1_5"/>
</dbReference>
<dbReference type="Pfam" id="PF04998">
    <property type="entry name" value="RNA_pol_Rpb1_5"/>
    <property type="match status" value="1"/>
</dbReference>
<evidence type="ECO:0000256" key="2">
    <source>
        <dbReference type="ARBA" id="ARBA00006460"/>
    </source>
</evidence>
<dbReference type="InterPro" id="IPR035698">
    <property type="entry name" value="RNAP_III_Rpc1_C"/>
</dbReference>
<reference evidence="15 16" key="1">
    <citation type="submission" date="2014-11" db="EMBL/GenBank/DDBJ databases">
        <title>Genetic blueprint of the zoonotic pathogen Toxocara canis.</title>
        <authorList>
            <person name="Zhu X.-Q."/>
            <person name="Korhonen P.K."/>
            <person name="Cai H."/>
            <person name="Young N.D."/>
            <person name="Nejsum P."/>
            <person name="von Samson-Himmelstjerna G."/>
            <person name="Boag P.R."/>
            <person name="Tan P."/>
            <person name="Li Q."/>
            <person name="Min J."/>
            <person name="Yang Y."/>
            <person name="Wang X."/>
            <person name="Fang X."/>
            <person name="Hall R.S."/>
            <person name="Hofmann A."/>
            <person name="Sternberg P.W."/>
            <person name="Jex A.R."/>
            <person name="Gasser R.B."/>
        </authorList>
    </citation>
    <scope>NUCLEOTIDE SEQUENCE [LARGE SCALE GENOMIC DNA]</scope>
    <source>
        <strain evidence="15">PN_DK_2014</strain>
    </source>
</reference>
<dbReference type="GO" id="GO:0005634">
    <property type="term" value="C:nucleus"/>
    <property type="evidence" value="ECO:0007669"/>
    <property type="project" value="UniProtKB-SubCell"/>
</dbReference>
<evidence type="ECO:0000256" key="3">
    <source>
        <dbReference type="ARBA" id="ARBA00012418"/>
    </source>
</evidence>
<dbReference type="FunFam" id="1.10.274.100:FF:000003">
    <property type="entry name" value="DNA-directed RNA polymerase subunit"/>
    <property type="match status" value="1"/>
</dbReference>
<dbReference type="EC" id="2.7.7.6" evidence="3"/>
<dbReference type="OMA" id="NMNSIHN"/>
<dbReference type="GO" id="GO:0003677">
    <property type="term" value="F:DNA binding"/>
    <property type="evidence" value="ECO:0007669"/>
    <property type="project" value="InterPro"/>
</dbReference>
<evidence type="ECO:0000256" key="11">
    <source>
        <dbReference type="ARBA" id="ARBA00023242"/>
    </source>
</evidence>
<dbReference type="Gene3D" id="1.10.150.390">
    <property type="match status" value="1"/>
</dbReference>
<proteinExistence type="inferred from homology"/>
<dbReference type="Gene3D" id="1.10.274.100">
    <property type="entry name" value="RNA polymerase Rpb1, domain 3"/>
    <property type="match status" value="1"/>
</dbReference>
<evidence type="ECO:0000256" key="1">
    <source>
        <dbReference type="ARBA" id="ARBA00004123"/>
    </source>
</evidence>
<keyword evidence="7" id="KW-0479">Metal-binding</keyword>
<keyword evidence="9" id="KW-0460">Magnesium</keyword>
<dbReference type="InterPro" id="IPR038120">
    <property type="entry name" value="Rpb1_funnel_sf"/>
</dbReference>
<dbReference type="GO" id="GO:0046872">
    <property type="term" value="F:metal ion binding"/>
    <property type="evidence" value="ECO:0007669"/>
    <property type="project" value="UniProtKB-KW"/>
</dbReference>
<keyword evidence="5" id="KW-0808">Transferase</keyword>
<dbReference type="GO" id="GO:0003899">
    <property type="term" value="F:DNA-directed RNA polymerase activity"/>
    <property type="evidence" value="ECO:0007669"/>
    <property type="project" value="UniProtKB-EC"/>
</dbReference>
<evidence type="ECO:0000313" key="16">
    <source>
        <dbReference type="Proteomes" id="UP000031036"/>
    </source>
</evidence>
<name>A0A0B2VWZ5_TOXCA</name>
<keyword evidence="16" id="KW-1185">Reference proteome</keyword>
<organism evidence="15 16">
    <name type="scientific">Toxocara canis</name>
    <name type="common">Canine roundworm</name>
    <dbReference type="NCBI Taxonomy" id="6265"/>
    <lineage>
        <taxon>Eukaryota</taxon>
        <taxon>Metazoa</taxon>
        <taxon>Ecdysozoa</taxon>
        <taxon>Nematoda</taxon>
        <taxon>Chromadorea</taxon>
        <taxon>Rhabditida</taxon>
        <taxon>Spirurina</taxon>
        <taxon>Ascaridomorpha</taxon>
        <taxon>Ascaridoidea</taxon>
        <taxon>Toxocaridae</taxon>
        <taxon>Toxocara</taxon>
    </lineage>
</organism>
<keyword evidence="4 15" id="KW-0240">DNA-directed RNA polymerase</keyword>
<dbReference type="Gene3D" id="6.20.50.80">
    <property type="match status" value="1"/>
</dbReference>
<dbReference type="STRING" id="6265.A0A0B2VWZ5"/>
<dbReference type="PANTHER" id="PTHR48446">
    <property type="entry name" value="DNA-DIRECTED RNA POLYMERASE SUBUNIT BETA' N-TERMINAL SECTION"/>
    <property type="match status" value="1"/>
</dbReference>
<sequence>MGVKSNLITPRSGEPLIAAIQDFITGGYLITHKDSFFPRSEVYRFASAIIDAKAKKQNRIRIPPPAIRKPAELWTGKQLVELIIRPDVDSKINLNLTTKNKSYTGNEEFCVKDSYVIIRNSVLICGVLDKALLGSGSKTNIFYILLRDFGENAAVDAMWRLARMAPVYLTNRGFSIGIGDVRPSGALLKEKAALLSAGYEKCDEYITSLKEGHLKAQPGCTEHETLEALILKELSAIRDHAGQACLRNLSRYLDRSLPHFERRQKTPAAKGFVENSFYSGLTPTEFFFHTMAGREGLVDTAVKTAETGYMQRRLVKCLEDLCVNYDGTVRSSVGDIIEFTFGEDGLDPALMEAKDGKVVDFKHVMEHVRNTTPHIWEEGSELETEEMRLLITTTIKSKLGNEHARFREQLEEFMLDYIAGTHKYYTLPKTCQQHGDSSRAVCAKCKECWSRSRFRQIQIQSHCLSHSQAVAFIELCNDKLKRAVTEPGTAVGAIAATSIGEPSTQMTLKTFHFAGVASMNITQGVPRIKEIINGVKLISTPIITASLSNEKDESLARRVKARIEKTTLGEICEYIEEVYLPDDCFVLVKINAKRVRLLQLEITMATIAHSICTTKLPVPVKLNQIRILGKTIMVIRPPDLAKCTKMMAIQYLKYNLTNVVVKGLPGVVRCVITADEKKGDSYKLLVEGTDYQAVMATMGIDGRKTYFNNALTVAEASAAFSFGFASFMLKYYFLIFAVLGIEAARTSIISEILSTMESHGIGLDQRHVMLLADVMTYRGEVLGITRNGLVKMKESVLLLASFEKTTDHLYEAAFFSQEDKIAGVSECIIMGTPMTIGTGLFKVLYNHGKTPNVEPKLTIFETPEFNLKLCRPVMASFQMPFALNSFFPNPSEMPKLKAIIFAEFDADKGPVIRFQVPEVLFDSKKFDSFSSAIIPKPELFQRLIKVNHIENTDGKIYKVMGHPVGIESEAYPRGRYIFNLCFVVDKSSKVDCMYEPMVQKCAAYLTQLETENQFLSKCKDKMPQLMQSIFEGLNTQGECKIPVTDGTTFYLKLCPSFHGIEPPKVSPYMVPMFTRVPPPKTPYHLPKMDVLSQKICPKIDGVRCVKDIALLVQIDADLVARCVRNLHFYGCLTLLPLFMYSNTYVANEQLQQFYLNADTIEACLDFVGLRNKEGKPATPKPLFSDVFRLYVSLRTGITMKEWCERVSPRQFNVDERRLVQFGVFHGFVRKLSIYPVALKQGDNRRIAKLCDGSRSLEDLAVIYTVSPLKLHTLLQSDTNFVFISK</sequence>
<dbReference type="Proteomes" id="UP000031036">
    <property type="component" value="Unassembled WGS sequence"/>
</dbReference>
<dbReference type="InterPro" id="IPR009348">
    <property type="entry name" value="NPR2-like"/>
</dbReference>
<keyword evidence="8" id="KW-0862">Zinc</keyword>
<evidence type="ECO:0000256" key="5">
    <source>
        <dbReference type="ARBA" id="ARBA00022679"/>
    </source>
</evidence>
<dbReference type="InterPro" id="IPR042102">
    <property type="entry name" value="RNA_pol_Rpb1_3_sf"/>
</dbReference>
<feature type="domain" description="RNA polymerase Rpb1" evidence="14">
    <location>
        <begin position="280"/>
        <end position="796"/>
    </location>
</feature>
<evidence type="ECO:0000259" key="14">
    <source>
        <dbReference type="Pfam" id="PF04998"/>
    </source>
</evidence>
<protein>
    <recommendedName>
        <fullName evidence="3">DNA-directed RNA polymerase</fullName>
        <ecNumber evidence="3">2.7.7.6</ecNumber>
    </recommendedName>
</protein>
<dbReference type="FunFam" id="1.10.150.390:FF:000004">
    <property type="entry name" value="DNA-directed RNA polymerase subunit"/>
    <property type="match status" value="1"/>
</dbReference>
<keyword evidence="11" id="KW-0539">Nucleus</keyword>
<dbReference type="OrthoDB" id="270392at2759"/>
<dbReference type="GO" id="GO:0006351">
    <property type="term" value="P:DNA-templated transcription"/>
    <property type="evidence" value="ECO:0007669"/>
    <property type="project" value="InterPro"/>
</dbReference>
<dbReference type="Pfam" id="PF06218">
    <property type="entry name" value="NPR2"/>
    <property type="match status" value="2"/>
</dbReference>
<dbReference type="EMBL" id="JPKZ01000640">
    <property type="protein sequence ID" value="KHN86178.1"/>
    <property type="molecule type" value="Genomic_DNA"/>
</dbReference>
<evidence type="ECO:0000256" key="12">
    <source>
        <dbReference type="ARBA" id="ARBA00048552"/>
    </source>
</evidence>
<comment type="similarity">
    <text evidence="2">Belongs to the RNA polymerase beta' chain family.</text>
</comment>
<comment type="catalytic activity">
    <reaction evidence="12">
        <text>RNA(n) + a ribonucleoside 5'-triphosphate = RNA(n+1) + diphosphate</text>
        <dbReference type="Rhea" id="RHEA:21248"/>
        <dbReference type="Rhea" id="RHEA-COMP:14527"/>
        <dbReference type="Rhea" id="RHEA-COMP:17342"/>
        <dbReference type="ChEBI" id="CHEBI:33019"/>
        <dbReference type="ChEBI" id="CHEBI:61557"/>
        <dbReference type="ChEBI" id="CHEBI:140395"/>
        <dbReference type="EC" id="2.7.7.6"/>
    </reaction>
</comment>
<accession>A0A0B2VWZ5</accession>
<dbReference type="SUPFAM" id="SSF64484">
    <property type="entry name" value="beta and beta-prime subunits of DNA dependent RNA-polymerase"/>
    <property type="match status" value="1"/>
</dbReference>
<keyword evidence="10" id="KW-0804">Transcription</keyword>
<evidence type="ECO:0000256" key="9">
    <source>
        <dbReference type="ARBA" id="ARBA00022842"/>
    </source>
</evidence>
<dbReference type="InterPro" id="IPR015700">
    <property type="entry name" value="RPC1"/>
</dbReference>
<evidence type="ECO:0000256" key="8">
    <source>
        <dbReference type="ARBA" id="ARBA00022833"/>
    </source>
</evidence>
<dbReference type="Pfam" id="PF04983">
    <property type="entry name" value="RNA_pol_Rpb1_3"/>
    <property type="match status" value="1"/>
</dbReference>
<dbReference type="Gene3D" id="6.10.250.2940">
    <property type="match status" value="1"/>
</dbReference>
<keyword evidence="6" id="KW-0548">Nucleotidyltransferase</keyword>
<feature type="domain" description="RNA polymerase Rpb1" evidence="13">
    <location>
        <begin position="6"/>
        <end position="181"/>
    </location>
</feature>
<dbReference type="CDD" id="cd02736">
    <property type="entry name" value="RNAP_III_Rpc1_C"/>
    <property type="match status" value="1"/>
</dbReference>
<dbReference type="InterPro" id="IPR007066">
    <property type="entry name" value="RNA_pol_Rpb1_3"/>
</dbReference>
<dbReference type="PANTHER" id="PTHR48446:SF1">
    <property type="entry name" value="DNA-DIRECTED RNA POLYMERASE SUBUNIT BETA' N-TERMINAL SECTION"/>
    <property type="match status" value="1"/>
</dbReference>
<evidence type="ECO:0000256" key="6">
    <source>
        <dbReference type="ARBA" id="ARBA00022695"/>
    </source>
</evidence>
<evidence type="ECO:0000259" key="13">
    <source>
        <dbReference type="Pfam" id="PF04983"/>
    </source>
</evidence>
<comment type="subcellular location">
    <subcellularLocation>
        <location evidence="1">Nucleus</location>
    </subcellularLocation>
</comment>
<dbReference type="Gene3D" id="1.10.132.30">
    <property type="match status" value="1"/>
</dbReference>
<gene>
    <name evidence="15" type="primary">POLR3A</name>
    <name evidence="15" type="ORF">Tcan_10063</name>
</gene>
<comment type="caution">
    <text evidence="15">The sequence shown here is derived from an EMBL/GenBank/DDBJ whole genome shotgun (WGS) entry which is preliminary data.</text>
</comment>
<evidence type="ECO:0000313" key="15">
    <source>
        <dbReference type="EMBL" id="KHN86178.1"/>
    </source>
</evidence>
<evidence type="ECO:0000256" key="4">
    <source>
        <dbReference type="ARBA" id="ARBA00022478"/>
    </source>
</evidence>
<dbReference type="GO" id="GO:0000428">
    <property type="term" value="C:DNA-directed RNA polymerase complex"/>
    <property type="evidence" value="ECO:0007669"/>
    <property type="project" value="UniProtKB-KW"/>
</dbReference>
<evidence type="ECO:0000256" key="10">
    <source>
        <dbReference type="ARBA" id="ARBA00023163"/>
    </source>
</evidence>